<dbReference type="InterPro" id="IPR050261">
    <property type="entry name" value="FrsA_esterase"/>
</dbReference>
<dbReference type="AlphaFoldDB" id="A0A4Y9T5L3"/>
<dbReference type="Gene3D" id="1.25.40.10">
    <property type="entry name" value="Tetratricopeptide repeat domain"/>
    <property type="match status" value="1"/>
</dbReference>
<dbReference type="PANTHER" id="PTHR22946:SF9">
    <property type="entry name" value="POLYKETIDE TRANSFERASE AF380"/>
    <property type="match status" value="1"/>
</dbReference>
<dbReference type="OrthoDB" id="9814760at2"/>
<dbReference type="SMART" id="SM00028">
    <property type="entry name" value="TPR"/>
    <property type="match status" value="2"/>
</dbReference>
<dbReference type="GO" id="GO:0052689">
    <property type="term" value="F:carboxylic ester hydrolase activity"/>
    <property type="evidence" value="ECO:0007669"/>
    <property type="project" value="UniProtKB-ARBA"/>
</dbReference>
<evidence type="ECO:0000256" key="2">
    <source>
        <dbReference type="PROSITE-ProRule" id="PRU00339"/>
    </source>
</evidence>
<dbReference type="Gene3D" id="3.40.50.1820">
    <property type="entry name" value="alpha/beta hydrolase"/>
    <property type="match status" value="2"/>
</dbReference>
<feature type="signal peptide" evidence="3">
    <location>
        <begin position="1"/>
        <end position="18"/>
    </location>
</feature>
<dbReference type="PROSITE" id="PS50005">
    <property type="entry name" value="TPR"/>
    <property type="match status" value="1"/>
</dbReference>
<keyword evidence="3" id="KW-0732">Signal</keyword>
<proteinExistence type="predicted"/>
<organism evidence="5 6">
    <name type="scientific">Massilia horti</name>
    <dbReference type="NCBI Taxonomy" id="2562153"/>
    <lineage>
        <taxon>Bacteria</taxon>
        <taxon>Pseudomonadati</taxon>
        <taxon>Pseudomonadota</taxon>
        <taxon>Betaproteobacteria</taxon>
        <taxon>Burkholderiales</taxon>
        <taxon>Oxalobacteraceae</taxon>
        <taxon>Telluria group</taxon>
        <taxon>Massilia</taxon>
    </lineage>
</organism>
<sequence length="519" mass="56883">MNKLLIAFLLCAATAASAADIFTFSNPPGPHAVGLKVIQQYDRTRLYKAPIDLVTGEPVQGERTRPIQALVWYPATPESGSKPVTYRDYLETVPTEDAFTLSAAEVKRLTDNRIDDNAGARRAALLREVSRAMHAVRDAHPKAGRFPVVIYAPSYSAYAIENADLCEYLASQGYIVLSSPSLGAHTRAMTIDLDGAETQASDIAYLIGYAATLPAADTSKVGVVGFSWGGLANVFAAAKDERIRALVSLDGSLRGSPEFVDGGKDAAKYVTPARVAVPLLYLGARPRTVEELNSNVTPTHFSFMNEMKYSDVYIVSVLPMKHGDFSSYSIRMSQDGSFGDYTREEIALAHSWAALYTRHFLDAYLKGDAAGLTFVNNTPATNRAPAHMLTTSIRRNQSNPAPTLENFVRLLTANGFDRAIPLYKQMSMQPNALKLGPNEVFAWGLQLYRLNRLEQAREIFRLGAHLHPDLAFIVSALAETQAKTGQTREAFESYRRVIELDPSNADAMKYLKEHASSSS</sequence>
<dbReference type="SUPFAM" id="SSF48452">
    <property type="entry name" value="TPR-like"/>
    <property type="match status" value="1"/>
</dbReference>
<dbReference type="InterPro" id="IPR019734">
    <property type="entry name" value="TPR_rpt"/>
</dbReference>
<accession>A0A4Y9T5L3</accession>
<dbReference type="Pfam" id="PF01738">
    <property type="entry name" value="DLH"/>
    <property type="match status" value="1"/>
</dbReference>
<protein>
    <submittedName>
        <fullName evidence="5">Dienelactone hydrolase</fullName>
    </submittedName>
</protein>
<keyword evidence="2" id="KW-0802">TPR repeat</keyword>
<evidence type="ECO:0000313" key="5">
    <source>
        <dbReference type="EMBL" id="TFW32324.1"/>
    </source>
</evidence>
<feature type="repeat" description="TPR" evidence="2">
    <location>
        <begin position="471"/>
        <end position="504"/>
    </location>
</feature>
<keyword evidence="1 5" id="KW-0378">Hydrolase</keyword>
<evidence type="ECO:0000259" key="4">
    <source>
        <dbReference type="Pfam" id="PF01738"/>
    </source>
</evidence>
<name>A0A4Y9T5L3_9BURK</name>
<dbReference type="InterPro" id="IPR011990">
    <property type="entry name" value="TPR-like_helical_dom_sf"/>
</dbReference>
<comment type="caution">
    <text evidence="5">The sequence shown here is derived from an EMBL/GenBank/DDBJ whole genome shotgun (WGS) entry which is preliminary data.</text>
</comment>
<feature type="domain" description="Dienelactone hydrolase" evidence="4">
    <location>
        <begin position="139"/>
        <end position="251"/>
    </location>
</feature>
<dbReference type="InterPro" id="IPR029058">
    <property type="entry name" value="AB_hydrolase_fold"/>
</dbReference>
<evidence type="ECO:0000256" key="1">
    <source>
        <dbReference type="ARBA" id="ARBA00022801"/>
    </source>
</evidence>
<gene>
    <name evidence="5" type="ORF">E4O92_10165</name>
</gene>
<keyword evidence="6" id="KW-1185">Reference proteome</keyword>
<evidence type="ECO:0000256" key="3">
    <source>
        <dbReference type="SAM" id="SignalP"/>
    </source>
</evidence>
<evidence type="ECO:0000313" key="6">
    <source>
        <dbReference type="Proteomes" id="UP000297258"/>
    </source>
</evidence>
<dbReference type="InterPro" id="IPR002925">
    <property type="entry name" value="Dienelactn_hydro"/>
</dbReference>
<reference evidence="5 6" key="1">
    <citation type="submission" date="2019-03" db="EMBL/GenBank/DDBJ databases">
        <title>Draft genome of Massilia hortus sp. nov., a novel bacterial species of the Oxalobacteraceae family.</title>
        <authorList>
            <person name="Peta V."/>
            <person name="Raths R."/>
            <person name="Bucking H."/>
        </authorList>
    </citation>
    <scope>NUCLEOTIDE SEQUENCE [LARGE SCALE GENOMIC DNA]</scope>
    <source>
        <strain evidence="5 6">ONC3</strain>
    </source>
</reference>
<dbReference type="SUPFAM" id="SSF53474">
    <property type="entry name" value="alpha/beta-Hydrolases"/>
    <property type="match status" value="1"/>
</dbReference>
<dbReference type="PANTHER" id="PTHR22946">
    <property type="entry name" value="DIENELACTONE HYDROLASE DOMAIN-CONTAINING PROTEIN-RELATED"/>
    <property type="match status" value="1"/>
</dbReference>
<dbReference type="Proteomes" id="UP000297258">
    <property type="component" value="Unassembled WGS sequence"/>
</dbReference>
<dbReference type="RefSeq" id="WP_135189655.1">
    <property type="nucleotide sequence ID" value="NZ_SPUM01000061.1"/>
</dbReference>
<dbReference type="EMBL" id="SPUM01000061">
    <property type="protein sequence ID" value="TFW32324.1"/>
    <property type="molecule type" value="Genomic_DNA"/>
</dbReference>
<feature type="chain" id="PRO_5021478370" evidence="3">
    <location>
        <begin position="19"/>
        <end position="519"/>
    </location>
</feature>